<evidence type="ECO:0000313" key="2">
    <source>
        <dbReference type="Proteomes" id="UP001172386"/>
    </source>
</evidence>
<reference evidence="1" key="1">
    <citation type="submission" date="2022-10" db="EMBL/GenBank/DDBJ databases">
        <title>Culturing micro-colonial fungi from biological soil crusts in the Mojave desert and describing Neophaeococcomyces mojavensis, and introducing the new genera and species Taxawa tesnikishii.</title>
        <authorList>
            <person name="Kurbessoian T."/>
            <person name="Stajich J.E."/>
        </authorList>
    </citation>
    <scope>NUCLEOTIDE SEQUENCE</scope>
    <source>
        <strain evidence="1">JES_112</strain>
    </source>
</reference>
<gene>
    <name evidence="1" type="ORF">H2198_005126</name>
</gene>
<protein>
    <submittedName>
        <fullName evidence="1">Uncharacterized protein</fullName>
    </submittedName>
</protein>
<name>A0ACC3A7D1_9EURO</name>
<evidence type="ECO:0000313" key="1">
    <source>
        <dbReference type="EMBL" id="KAJ9656164.1"/>
    </source>
</evidence>
<dbReference type="Proteomes" id="UP001172386">
    <property type="component" value="Unassembled WGS sequence"/>
</dbReference>
<dbReference type="EMBL" id="JAPDRQ010000082">
    <property type="protein sequence ID" value="KAJ9656164.1"/>
    <property type="molecule type" value="Genomic_DNA"/>
</dbReference>
<comment type="caution">
    <text evidence="1">The sequence shown here is derived from an EMBL/GenBank/DDBJ whole genome shotgun (WGS) entry which is preliminary data.</text>
</comment>
<accession>A0ACC3A7D1</accession>
<keyword evidence="2" id="KW-1185">Reference proteome</keyword>
<sequence>MQVRTSAETLDHDVEVETIEIWLEHVTLLEDPSNGSEREALIEVNPKGFYLRPPPPPCQQHSQYTHEDDLFQTIHMGAAVVDKSRWKLVVDGLVERPFSITWHQLLHLPKESITAFHECYGSPIKPPVENLWRIGNVVWSGVPLQLLLDIAKPQPEAKYVWSDGLEHGSFFEAKADRYQKDMPLSKAMSGGVLVAYEMNGKPLEKERGGPVRLIVPGWYGTNSTKWLCRLSLQETRSKGPFTTIYYNELDPNDPEQQRKRPCWGVEPNSFLLTKPAEEGEVQGPNVSVAGRAWSALGIEKVSISVFEGKEWVEKVVLPLKPRSEYEWQFFETTICLPRGRHQIMARATDLAGTTQPVEGRRNHAHQVEVAVT</sequence>
<proteinExistence type="predicted"/>
<organism evidence="1 2">
    <name type="scientific">Neophaeococcomyces mojaviensis</name>
    <dbReference type="NCBI Taxonomy" id="3383035"/>
    <lineage>
        <taxon>Eukaryota</taxon>
        <taxon>Fungi</taxon>
        <taxon>Dikarya</taxon>
        <taxon>Ascomycota</taxon>
        <taxon>Pezizomycotina</taxon>
        <taxon>Eurotiomycetes</taxon>
        <taxon>Chaetothyriomycetidae</taxon>
        <taxon>Chaetothyriales</taxon>
        <taxon>Chaetothyriales incertae sedis</taxon>
        <taxon>Neophaeococcomyces</taxon>
    </lineage>
</organism>